<dbReference type="STRING" id="321763.SAMN04488692_10924"/>
<gene>
    <name evidence="1" type="ORF">SAMN04488692_10924</name>
</gene>
<protein>
    <recommendedName>
        <fullName evidence="3">Regulatory protein, FmdB family</fullName>
    </recommendedName>
</protein>
<keyword evidence="2" id="KW-1185">Reference proteome</keyword>
<proteinExistence type="predicted"/>
<accession>A0A1G9MVG0</accession>
<dbReference type="OrthoDB" id="9978556at2"/>
<name>A0A1G9MVG0_9FIRM</name>
<evidence type="ECO:0000313" key="1">
    <source>
        <dbReference type="EMBL" id="SDL78262.1"/>
    </source>
</evidence>
<dbReference type="RefSeq" id="WP_089759762.1">
    <property type="nucleotide sequence ID" value="NZ_FNGO01000009.1"/>
</dbReference>
<sequence length="64" mass="6877">MSYIVSCTDCGHRSLIEAAGPKEVAAAACPICSRGESLKAEYRAEDMLPTPEEIARMFSLDKGV</sequence>
<reference evidence="1 2" key="1">
    <citation type="submission" date="2016-10" db="EMBL/GenBank/DDBJ databases">
        <authorList>
            <person name="de Groot N.N."/>
        </authorList>
    </citation>
    <scope>NUCLEOTIDE SEQUENCE [LARGE SCALE GENOMIC DNA]</scope>
    <source>
        <strain evidence="1 2">SLAS-1</strain>
    </source>
</reference>
<evidence type="ECO:0000313" key="2">
    <source>
        <dbReference type="Proteomes" id="UP000199476"/>
    </source>
</evidence>
<dbReference type="AlphaFoldDB" id="A0A1G9MVG0"/>
<dbReference type="Proteomes" id="UP000199476">
    <property type="component" value="Unassembled WGS sequence"/>
</dbReference>
<dbReference type="EMBL" id="FNGO01000009">
    <property type="protein sequence ID" value="SDL78262.1"/>
    <property type="molecule type" value="Genomic_DNA"/>
</dbReference>
<evidence type="ECO:0008006" key="3">
    <source>
        <dbReference type="Google" id="ProtNLM"/>
    </source>
</evidence>
<organism evidence="1 2">
    <name type="scientific">Halarsenatibacter silvermanii</name>
    <dbReference type="NCBI Taxonomy" id="321763"/>
    <lineage>
        <taxon>Bacteria</taxon>
        <taxon>Bacillati</taxon>
        <taxon>Bacillota</taxon>
        <taxon>Clostridia</taxon>
        <taxon>Halanaerobiales</taxon>
        <taxon>Halarsenatibacteraceae</taxon>
        <taxon>Halarsenatibacter</taxon>
    </lineage>
</organism>